<dbReference type="Proteomes" id="UP001290455">
    <property type="component" value="Unassembled WGS sequence"/>
</dbReference>
<dbReference type="NCBIfam" id="TIGR00277">
    <property type="entry name" value="HDIG"/>
    <property type="match status" value="1"/>
</dbReference>
<gene>
    <name evidence="2" type="ORF">SM124_10300</name>
</gene>
<comment type="caution">
    <text evidence="2">The sequence shown here is derived from an EMBL/GenBank/DDBJ whole genome shotgun (WGS) entry which is preliminary data.</text>
</comment>
<name>A0ABU5IY91_9BACI</name>
<keyword evidence="3" id="KW-1185">Reference proteome</keyword>
<dbReference type="GO" id="GO:0016787">
    <property type="term" value="F:hydrolase activity"/>
    <property type="evidence" value="ECO:0007669"/>
    <property type="project" value="UniProtKB-KW"/>
</dbReference>
<proteinExistence type="predicted"/>
<evidence type="ECO:0000313" key="2">
    <source>
        <dbReference type="EMBL" id="MDZ5472138.1"/>
    </source>
</evidence>
<dbReference type="RefSeq" id="WP_322446436.1">
    <property type="nucleotide sequence ID" value="NZ_JAXOFX010000005.1"/>
</dbReference>
<evidence type="ECO:0000259" key="1">
    <source>
        <dbReference type="PROSITE" id="PS51832"/>
    </source>
</evidence>
<dbReference type="SMART" id="SM00471">
    <property type="entry name" value="HDc"/>
    <property type="match status" value="1"/>
</dbReference>
<dbReference type="PROSITE" id="PS51832">
    <property type="entry name" value="HD_GYP"/>
    <property type="match status" value="1"/>
</dbReference>
<evidence type="ECO:0000313" key="3">
    <source>
        <dbReference type="Proteomes" id="UP001290455"/>
    </source>
</evidence>
<dbReference type="InterPro" id="IPR006675">
    <property type="entry name" value="HDIG_dom"/>
</dbReference>
<dbReference type="PANTHER" id="PTHR43155:SF2">
    <property type="entry name" value="CYCLIC DI-GMP PHOSPHODIESTERASE PA4108"/>
    <property type="match status" value="1"/>
</dbReference>
<dbReference type="CDD" id="cd00077">
    <property type="entry name" value="HDc"/>
    <property type="match status" value="1"/>
</dbReference>
<keyword evidence="2" id="KW-0378">Hydrolase</keyword>
<sequence>MRLVATATVKPGAILAKAIYNDKGQTLLSEGVELGERVLLRLVNLGITYIYIKDPNTADINHNDPISGKLRREAMTTIESTFKQVYKDTSISNSFVIEKASKRFTELIRHIMSEIRGNEDLITIISDVYTYDNYIFTHSLNVTMYSLAIGMELKLPPKQLELLGMGAILHDVGKMKIPSEILLKPGRLTSEEFEEVKKHPEEGFNILRNVPGISLLIAHCAYQHHERVNGSGYPRGLTEESIHSFGKIIAVADVFDAVTSNRIYRRAMLPHDGLEILFAGVGTLFDSKVVEAFRRSVAIYPVGITVELNDGRLGVVSNQNNGLSDRPIVRVLEENGISVCPYELDLSKELSVMITGCDTTFPKN</sequence>
<organism evidence="2 3">
    <name type="scientific">Robertmurraya mangrovi</name>
    <dbReference type="NCBI Taxonomy" id="3098077"/>
    <lineage>
        <taxon>Bacteria</taxon>
        <taxon>Bacillati</taxon>
        <taxon>Bacillota</taxon>
        <taxon>Bacilli</taxon>
        <taxon>Bacillales</taxon>
        <taxon>Bacillaceae</taxon>
        <taxon>Robertmurraya</taxon>
    </lineage>
</organism>
<dbReference type="PANTHER" id="PTHR43155">
    <property type="entry name" value="CYCLIC DI-GMP PHOSPHODIESTERASE PA4108-RELATED"/>
    <property type="match status" value="1"/>
</dbReference>
<reference evidence="2 3" key="1">
    <citation type="submission" date="2023-11" db="EMBL/GenBank/DDBJ databases">
        <title>Bacillus jintuensis, isolated from a mudflat on the Beibu Gulf coast.</title>
        <authorList>
            <person name="Li M."/>
        </authorList>
    </citation>
    <scope>NUCLEOTIDE SEQUENCE [LARGE SCALE GENOMIC DNA]</scope>
    <source>
        <strain evidence="2 3">31A1R</strain>
    </source>
</reference>
<dbReference type="Gene3D" id="1.10.3210.10">
    <property type="entry name" value="Hypothetical protein af1432"/>
    <property type="match status" value="1"/>
</dbReference>
<feature type="domain" description="HD-GYP" evidence="1">
    <location>
        <begin position="113"/>
        <end position="310"/>
    </location>
</feature>
<dbReference type="SUPFAM" id="SSF109604">
    <property type="entry name" value="HD-domain/PDEase-like"/>
    <property type="match status" value="1"/>
</dbReference>
<dbReference type="EMBL" id="JAXOFX010000005">
    <property type="protein sequence ID" value="MDZ5472138.1"/>
    <property type="molecule type" value="Genomic_DNA"/>
</dbReference>
<dbReference type="Pfam" id="PF13487">
    <property type="entry name" value="HD_5"/>
    <property type="match status" value="1"/>
</dbReference>
<protein>
    <submittedName>
        <fullName evidence="2">HD-GYP domain-containing protein</fullName>
        <ecNumber evidence="2">3.1.4.-</ecNumber>
    </submittedName>
</protein>
<dbReference type="InterPro" id="IPR003607">
    <property type="entry name" value="HD/PDEase_dom"/>
</dbReference>
<dbReference type="InterPro" id="IPR037522">
    <property type="entry name" value="HD_GYP_dom"/>
</dbReference>
<accession>A0ABU5IY91</accession>
<dbReference type="EC" id="3.1.4.-" evidence="2"/>